<feature type="non-terminal residue" evidence="12">
    <location>
        <position position="249"/>
    </location>
</feature>
<keyword evidence="7" id="KW-0627">Porphyrin biosynthesis</keyword>
<accession>A0A257SZX3</accession>
<dbReference type="GO" id="GO:0009236">
    <property type="term" value="P:cobalamin biosynthetic process"/>
    <property type="evidence" value="ECO:0007669"/>
    <property type="project" value="UniProtKB-KW"/>
</dbReference>
<evidence type="ECO:0000313" key="12">
    <source>
        <dbReference type="EMBL" id="OYV78674.1"/>
    </source>
</evidence>
<dbReference type="GO" id="GO:0019354">
    <property type="term" value="P:siroheme biosynthetic process"/>
    <property type="evidence" value="ECO:0007669"/>
    <property type="project" value="UniProtKB-UniPathway"/>
</dbReference>
<dbReference type="Proteomes" id="UP000216779">
    <property type="component" value="Unassembled WGS sequence"/>
</dbReference>
<comment type="pathway">
    <text evidence="8">Porphyrin-containing compound metabolism; siroheme biosynthesis; precorrin-2 from uroporphyrinogen III: step 1/1.</text>
</comment>
<dbReference type="InterPro" id="IPR014776">
    <property type="entry name" value="4pyrrole_Mease_sub2"/>
</dbReference>
<comment type="pathway">
    <text evidence="9">Cofactor biosynthesis; adenosylcobalamin biosynthesis; precorrin-2 from uroporphyrinogen III: step 1/1.</text>
</comment>
<comment type="caution">
    <text evidence="12">The sequence shown here is derived from an EMBL/GenBank/DDBJ whole genome shotgun (WGS) entry which is preliminary data.</text>
</comment>
<dbReference type="GO" id="GO:0004851">
    <property type="term" value="F:uroporphyrin-III C-methyltransferase activity"/>
    <property type="evidence" value="ECO:0007669"/>
    <property type="project" value="UniProtKB-EC"/>
</dbReference>
<gene>
    <name evidence="12" type="ORF">B7Z70_08930</name>
</gene>
<dbReference type="EMBL" id="NCBC01000328">
    <property type="protein sequence ID" value="OYV78674.1"/>
    <property type="molecule type" value="Genomic_DNA"/>
</dbReference>
<keyword evidence="3" id="KW-0169">Cobalamin biosynthesis</keyword>
<dbReference type="Gene3D" id="3.30.950.10">
    <property type="entry name" value="Methyltransferase, Cobalt-precorrin-4 Transmethylase, Domain 2"/>
    <property type="match status" value="1"/>
</dbReference>
<keyword evidence="4 10" id="KW-0489">Methyltransferase</keyword>
<evidence type="ECO:0000256" key="1">
    <source>
        <dbReference type="ARBA" id="ARBA00005879"/>
    </source>
</evidence>
<keyword evidence="5 10" id="KW-0808">Transferase</keyword>
<dbReference type="PANTHER" id="PTHR45790:SF3">
    <property type="entry name" value="S-ADENOSYL-L-METHIONINE-DEPENDENT UROPORPHYRINOGEN III METHYLTRANSFERASE, CHLOROPLASTIC"/>
    <property type="match status" value="1"/>
</dbReference>
<dbReference type="InterPro" id="IPR014777">
    <property type="entry name" value="4pyrrole_Mease_sub1"/>
</dbReference>
<sequence length="249" mass="26127">MNCPSKVYLIGAGPGDPELLTLKAARLLQTADILFHDALANPCILDLVRPDAQRVDVGKRGGCVSTPQISIQAQMIHAAQRGLQVVRLKGGDPFIFGRGGEECMALRAAGIAYEIVPGITSGMAAAAYAGVPLTYRAVSQSVLLVTGHEAPEAAPVDWRRMAGAADTLVIYMGVERVEKIRDGLLAGGLSPSTPALAVEWATLQQHEVHSTLADLPAQIARNGLKSPAILVIGAVVEMSAVLSWRPSAP</sequence>
<organism evidence="12 13">
    <name type="scientific">Acidithiobacillus ferrivorans</name>
    <dbReference type="NCBI Taxonomy" id="160808"/>
    <lineage>
        <taxon>Bacteria</taxon>
        <taxon>Pseudomonadati</taxon>
        <taxon>Pseudomonadota</taxon>
        <taxon>Acidithiobacillia</taxon>
        <taxon>Acidithiobacillales</taxon>
        <taxon>Acidithiobacillaceae</taxon>
        <taxon>Acidithiobacillus</taxon>
    </lineage>
</organism>
<dbReference type="InterPro" id="IPR035996">
    <property type="entry name" value="4pyrrol_Methylase_sf"/>
</dbReference>
<dbReference type="PANTHER" id="PTHR45790">
    <property type="entry name" value="SIROHEME SYNTHASE-RELATED"/>
    <property type="match status" value="1"/>
</dbReference>
<dbReference type="NCBIfam" id="NF004790">
    <property type="entry name" value="PRK06136.1"/>
    <property type="match status" value="1"/>
</dbReference>
<dbReference type="FunFam" id="3.30.950.10:FF:000001">
    <property type="entry name" value="Siroheme synthase"/>
    <property type="match status" value="1"/>
</dbReference>
<dbReference type="GO" id="GO:0032259">
    <property type="term" value="P:methylation"/>
    <property type="evidence" value="ECO:0007669"/>
    <property type="project" value="UniProtKB-KW"/>
</dbReference>
<protein>
    <recommendedName>
        <fullName evidence="2">uroporphyrinogen-III C-methyltransferase</fullName>
        <ecNumber evidence="2">2.1.1.107</ecNumber>
    </recommendedName>
</protein>
<evidence type="ECO:0000313" key="13">
    <source>
        <dbReference type="Proteomes" id="UP000216779"/>
    </source>
</evidence>
<dbReference type="FunFam" id="3.40.1010.10:FF:000001">
    <property type="entry name" value="Siroheme synthase"/>
    <property type="match status" value="1"/>
</dbReference>
<name>A0A257SZX3_9PROT</name>
<dbReference type="Gene3D" id="3.40.1010.10">
    <property type="entry name" value="Cobalt-precorrin-4 Transmethylase, Domain 1"/>
    <property type="match status" value="1"/>
</dbReference>
<evidence type="ECO:0000256" key="3">
    <source>
        <dbReference type="ARBA" id="ARBA00022573"/>
    </source>
</evidence>
<evidence type="ECO:0000259" key="11">
    <source>
        <dbReference type="Pfam" id="PF00590"/>
    </source>
</evidence>
<dbReference type="NCBIfam" id="TIGR01469">
    <property type="entry name" value="cobA_cysG_Cterm"/>
    <property type="match status" value="1"/>
</dbReference>
<evidence type="ECO:0000256" key="2">
    <source>
        <dbReference type="ARBA" id="ARBA00012162"/>
    </source>
</evidence>
<evidence type="ECO:0000256" key="7">
    <source>
        <dbReference type="ARBA" id="ARBA00023244"/>
    </source>
</evidence>
<evidence type="ECO:0000256" key="9">
    <source>
        <dbReference type="ARBA" id="ARBA00060548"/>
    </source>
</evidence>
<feature type="domain" description="Tetrapyrrole methylase" evidence="11">
    <location>
        <begin position="6"/>
        <end position="215"/>
    </location>
</feature>
<evidence type="ECO:0000256" key="8">
    <source>
        <dbReference type="ARBA" id="ARBA00025705"/>
    </source>
</evidence>
<comment type="similarity">
    <text evidence="1 10">Belongs to the precorrin methyltransferase family.</text>
</comment>
<dbReference type="InterPro" id="IPR006366">
    <property type="entry name" value="CobA/CysG_C"/>
</dbReference>
<dbReference type="PROSITE" id="PS00839">
    <property type="entry name" value="SUMT_1"/>
    <property type="match status" value="1"/>
</dbReference>
<dbReference type="InterPro" id="IPR003043">
    <property type="entry name" value="Uropor_MeTrfase_CS"/>
</dbReference>
<dbReference type="InterPro" id="IPR050161">
    <property type="entry name" value="Siro_Cobalamin_biosynth"/>
</dbReference>
<reference evidence="12 13" key="1">
    <citation type="submission" date="2017-03" db="EMBL/GenBank/DDBJ databases">
        <title>Lifting the veil on microbial sulfur biogeochemistry in mining wastewaters.</title>
        <authorList>
            <person name="Kantor R.S."/>
            <person name="Colenbrander Nelson T."/>
            <person name="Marshall S."/>
            <person name="Bennett D."/>
            <person name="Apte S."/>
            <person name="Camacho D."/>
            <person name="Thomas B.C."/>
            <person name="Warren L.A."/>
            <person name="Banfield J.F."/>
        </authorList>
    </citation>
    <scope>NUCLEOTIDE SEQUENCE [LARGE SCALE GENOMIC DNA]</scope>
    <source>
        <strain evidence="12">21-59-9</strain>
    </source>
</reference>
<evidence type="ECO:0000256" key="6">
    <source>
        <dbReference type="ARBA" id="ARBA00022691"/>
    </source>
</evidence>
<dbReference type="CDD" id="cd11642">
    <property type="entry name" value="SUMT"/>
    <property type="match status" value="1"/>
</dbReference>
<dbReference type="SUPFAM" id="SSF53790">
    <property type="entry name" value="Tetrapyrrole methylase"/>
    <property type="match status" value="1"/>
</dbReference>
<dbReference type="UniPathway" id="UPA00262">
    <property type="reaction ID" value="UER00211"/>
</dbReference>
<dbReference type="PROSITE" id="PS00840">
    <property type="entry name" value="SUMT_2"/>
    <property type="match status" value="1"/>
</dbReference>
<dbReference type="InterPro" id="IPR000878">
    <property type="entry name" value="4pyrrol_Mease"/>
</dbReference>
<evidence type="ECO:0000256" key="4">
    <source>
        <dbReference type="ARBA" id="ARBA00022603"/>
    </source>
</evidence>
<evidence type="ECO:0000256" key="5">
    <source>
        <dbReference type="ARBA" id="ARBA00022679"/>
    </source>
</evidence>
<dbReference type="EC" id="2.1.1.107" evidence="2"/>
<dbReference type="Pfam" id="PF00590">
    <property type="entry name" value="TP_methylase"/>
    <property type="match status" value="1"/>
</dbReference>
<dbReference type="AlphaFoldDB" id="A0A257SZX3"/>
<evidence type="ECO:0000256" key="10">
    <source>
        <dbReference type="RuleBase" id="RU003960"/>
    </source>
</evidence>
<proteinExistence type="inferred from homology"/>
<keyword evidence="6" id="KW-0949">S-adenosyl-L-methionine</keyword>